<protein>
    <submittedName>
        <fullName evidence="1">Uncharacterized protein YjcR</fullName>
    </submittedName>
</protein>
<comment type="caution">
    <text evidence="1">The sequence shown here is derived from an EMBL/GenBank/DDBJ whole genome shotgun (WGS) entry which is preliminary data.</text>
</comment>
<dbReference type="Proteomes" id="UP000555838">
    <property type="component" value="Unassembled WGS sequence"/>
</dbReference>
<evidence type="ECO:0000313" key="1">
    <source>
        <dbReference type="EMBL" id="MBB6043644.1"/>
    </source>
</evidence>
<name>A0ABR6PCY7_9SPIR</name>
<dbReference type="EMBL" id="JACHFG010000031">
    <property type="protein sequence ID" value="MBB6043644.1"/>
    <property type="molecule type" value="Genomic_DNA"/>
</dbReference>
<dbReference type="Pfam" id="PF04645">
    <property type="entry name" value="DUF603"/>
    <property type="match status" value="1"/>
</dbReference>
<accession>A0ABR6PCY7</accession>
<sequence length="88" mass="10244">MKRVKRSFDDYVAYFIEGTLNDGEIAAKLGVSKVNVWRMRQKWESGETFVNENSRVTISEDTFEHLVAQTFRSEVKAKKVKGELDLER</sequence>
<keyword evidence="2" id="KW-1185">Reference proteome</keyword>
<gene>
    <name evidence="1" type="ORF">HNP68_001266</name>
</gene>
<feature type="non-terminal residue" evidence="1">
    <location>
        <position position="88"/>
    </location>
</feature>
<organism evidence="1 2">
    <name type="scientific">Borreliella yangtzensis</name>
    <dbReference type="NCBI Taxonomy" id="683292"/>
    <lineage>
        <taxon>Bacteria</taxon>
        <taxon>Pseudomonadati</taxon>
        <taxon>Spirochaetota</taxon>
        <taxon>Spirochaetia</taxon>
        <taxon>Spirochaetales</taxon>
        <taxon>Borreliaceae</taxon>
        <taxon>Borreliella</taxon>
    </lineage>
</organism>
<reference evidence="1 2" key="1">
    <citation type="submission" date="2020-08" db="EMBL/GenBank/DDBJ databases">
        <title>Genomic Encyclopedia of Type Strains, Phase IV (KMG-IV): sequencing the most valuable type-strain genomes for metagenomic binning, comparative biology and taxonomic classification.</title>
        <authorList>
            <person name="Goeker M."/>
        </authorList>
    </citation>
    <scope>NUCLEOTIDE SEQUENCE [LARGE SCALE GENOMIC DNA]</scope>
    <source>
        <strain evidence="1 2">DSM 24625</strain>
    </source>
</reference>
<proteinExistence type="predicted"/>
<dbReference type="RefSeq" id="WP_183221530.1">
    <property type="nucleotide sequence ID" value="NZ_JACHFG010000031.1"/>
</dbReference>
<evidence type="ECO:0000313" key="2">
    <source>
        <dbReference type="Proteomes" id="UP000555838"/>
    </source>
</evidence>
<dbReference type="InterPro" id="IPR006739">
    <property type="entry name" value="DUF603"/>
</dbReference>